<dbReference type="GO" id="GO:0005576">
    <property type="term" value="C:extracellular region"/>
    <property type="evidence" value="ECO:0007669"/>
    <property type="project" value="UniProtKB-SubCell"/>
</dbReference>
<dbReference type="RefSeq" id="WP_332292461.1">
    <property type="nucleotide sequence ID" value="NZ_JAZIBG010000049.1"/>
</dbReference>
<dbReference type="Pfam" id="PF01522">
    <property type="entry name" value="Polysacc_deac_1"/>
    <property type="match status" value="2"/>
</dbReference>
<dbReference type="GO" id="GO:0005975">
    <property type="term" value="P:carbohydrate metabolic process"/>
    <property type="evidence" value="ECO:0007669"/>
    <property type="project" value="InterPro"/>
</dbReference>
<comment type="subcellular location">
    <subcellularLocation>
        <location evidence="1">Secreted</location>
    </subcellularLocation>
</comment>
<gene>
    <name evidence="4" type="ORF">V4F39_23310</name>
</gene>
<dbReference type="PANTHER" id="PTHR34216:SF3">
    <property type="entry name" value="POLY-BETA-1,6-N-ACETYL-D-GLUCOSAMINE N-DEACETYLASE"/>
    <property type="match status" value="1"/>
</dbReference>
<dbReference type="GO" id="GO:0016810">
    <property type="term" value="F:hydrolase activity, acting on carbon-nitrogen (but not peptide) bonds"/>
    <property type="evidence" value="ECO:0007669"/>
    <property type="project" value="InterPro"/>
</dbReference>
<evidence type="ECO:0000313" key="5">
    <source>
        <dbReference type="Proteomes" id="UP001336250"/>
    </source>
</evidence>
<dbReference type="InterPro" id="IPR011330">
    <property type="entry name" value="Glyco_hydro/deAcase_b/a-brl"/>
</dbReference>
<dbReference type="InterPro" id="IPR002509">
    <property type="entry name" value="NODB_dom"/>
</dbReference>
<dbReference type="EC" id="3.-.-.-" evidence="4"/>
<dbReference type="CDD" id="cd10918">
    <property type="entry name" value="CE4_NodB_like_5s_6s"/>
    <property type="match status" value="1"/>
</dbReference>
<protein>
    <submittedName>
        <fullName evidence="4">Polysaccharide deacetylase family protein</fullName>
        <ecNumber evidence="4">3.-.-.-</ecNumber>
    </submittedName>
</protein>
<dbReference type="PANTHER" id="PTHR34216">
    <property type="match status" value="1"/>
</dbReference>
<keyword evidence="2" id="KW-0732">Signal</keyword>
<dbReference type="EMBL" id="JAZIBG010000049">
    <property type="protein sequence ID" value="MEF7616862.1"/>
    <property type="molecule type" value="Genomic_DNA"/>
</dbReference>
<organism evidence="4 5">
    <name type="scientific">Aquincola agrisoli</name>
    <dbReference type="NCBI Taxonomy" id="3119538"/>
    <lineage>
        <taxon>Bacteria</taxon>
        <taxon>Pseudomonadati</taxon>
        <taxon>Pseudomonadota</taxon>
        <taxon>Betaproteobacteria</taxon>
        <taxon>Burkholderiales</taxon>
        <taxon>Sphaerotilaceae</taxon>
        <taxon>Aquincola</taxon>
    </lineage>
</organism>
<evidence type="ECO:0000259" key="3">
    <source>
        <dbReference type="PROSITE" id="PS51677"/>
    </source>
</evidence>
<proteinExistence type="predicted"/>
<dbReference type="PROSITE" id="PS51677">
    <property type="entry name" value="NODB"/>
    <property type="match status" value="1"/>
</dbReference>
<name>A0AAW9QN89_9BURK</name>
<dbReference type="Gene3D" id="3.20.20.370">
    <property type="entry name" value="Glycoside hydrolase/deacetylase"/>
    <property type="match status" value="1"/>
</dbReference>
<evidence type="ECO:0000313" key="4">
    <source>
        <dbReference type="EMBL" id="MEF7616862.1"/>
    </source>
</evidence>
<keyword evidence="4" id="KW-0378">Hydrolase</keyword>
<evidence type="ECO:0000256" key="2">
    <source>
        <dbReference type="ARBA" id="ARBA00022729"/>
    </source>
</evidence>
<accession>A0AAW9QN89</accession>
<dbReference type="Proteomes" id="UP001336250">
    <property type="component" value="Unassembled WGS sequence"/>
</dbReference>
<dbReference type="InterPro" id="IPR051398">
    <property type="entry name" value="Polysacch_Deacetylase"/>
</dbReference>
<comment type="caution">
    <text evidence="4">The sequence shown here is derived from an EMBL/GenBank/DDBJ whole genome shotgun (WGS) entry which is preliminary data.</text>
</comment>
<dbReference type="SUPFAM" id="SSF88713">
    <property type="entry name" value="Glycoside hydrolase/deacetylase"/>
    <property type="match status" value="1"/>
</dbReference>
<sequence length="321" mass="35559">MIKPLLNLTTPRGPRARLSTLIFHRVLDAPDPLFPEEIDAARFDSLCGWLAAWFNVLPLGTAVRHLQERTLPERALAITFDDGYEDNLRVAVPILQRHGLTAAFFVASDYLDGGCMWNDGVVEAVRRTSHASLDLSKVDDGSLGCIELGGVQQRRAAIDHLLGRLKYLEPARREQAVDGVLKAAGVQRPRTLMMRSQEVRELVRQGMAVGGHTASHPILAVLDDDAAMAEIARGKTALEEILDSPIDLFAYPNGKPRTDYTGRSVALARRAGFRAAVTTAWGAAQQGSDMFQIPRFTPWDQHRARFGLRLVANLRRKPERI</sequence>
<reference evidence="4 5" key="1">
    <citation type="submission" date="2024-02" db="EMBL/GenBank/DDBJ databases">
        <title>Genome sequence of Aquincola sp. MAHUQ-54.</title>
        <authorList>
            <person name="Huq M.A."/>
        </authorList>
    </citation>
    <scope>NUCLEOTIDE SEQUENCE [LARGE SCALE GENOMIC DNA]</scope>
    <source>
        <strain evidence="4 5">MAHUQ-54</strain>
    </source>
</reference>
<evidence type="ECO:0000256" key="1">
    <source>
        <dbReference type="ARBA" id="ARBA00004613"/>
    </source>
</evidence>
<keyword evidence="5" id="KW-1185">Reference proteome</keyword>
<dbReference type="AlphaFoldDB" id="A0AAW9QN89"/>
<feature type="domain" description="NodB homology" evidence="3">
    <location>
        <begin position="74"/>
        <end position="321"/>
    </location>
</feature>